<protein>
    <recommendedName>
        <fullName evidence="5">Chemotaxis protein</fullName>
    </recommendedName>
</protein>
<accession>A0A9X2G3E4</accession>
<evidence type="ECO:0008006" key="5">
    <source>
        <dbReference type="Google" id="ProtNLM"/>
    </source>
</evidence>
<evidence type="ECO:0000256" key="1">
    <source>
        <dbReference type="SAM" id="Coils"/>
    </source>
</evidence>
<feature type="compositionally biased region" description="Low complexity" evidence="2">
    <location>
        <begin position="7"/>
        <end position="29"/>
    </location>
</feature>
<evidence type="ECO:0000313" key="4">
    <source>
        <dbReference type="Proteomes" id="UP001139474"/>
    </source>
</evidence>
<evidence type="ECO:0000256" key="2">
    <source>
        <dbReference type="SAM" id="MobiDB-lite"/>
    </source>
</evidence>
<dbReference type="Proteomes" id="UP001139474">
    <property type="component" value="Unassembled WGS sequence"/>
</dbReference>
<keyword evidence="1" id="KW-0175">Coiled coil</keyword>
<comment type="caution">
    <text evidence="3">The sequence shown here is derived from an EMBL/GenBank/DDBJ whole genome shotgun (WGS) entry which is preliminary data.</text>
</comment>
<name>A0A9X2G3E4_9GAMM</name>
<keyword evidence="4" id="KW-1185">Reference proteome</keyword>
<feature type="region of interest" description="Disordered" evidence="2">
    <location>
        <begin position="1"/>
        <end position="38"/>
    </location>
</feature>
<evidence type="ECO:0000313" key="3">
    <source>
        <dbReference type="EMBL" id="MCP1339593.1"/>
    </source>
</evidence>
<proteinExistence type="predicted"/>
<reference evidence="3" key="1">
    <citation type="submission" date="2022-06" db="EMBL/GenBank/DDBJ databases">
        <title>Idiomarina rhizosphaerae M1R2S28.</title>
        <authorList>
            <person name="Sun J.-Q."/>
            <person name="Li L.-F."/>
        </authorList>
    </citation>
    <scope>NUCLEOTIDE SEQUENCE</scope>
    <source>
        <strain evidence="3">M1R2S28</strain>
    </source>
</reference>
<organism evidence="3 4">
    <name type="scientific">Idiomarina rhizosphaerae</name>
    <dbReference type="NCBI Taxonomy" id="2961572"/>
    <lineage>
        <taxon>Bacteria</taxon>
        <taxon>Pseudomonadati</taxon>
        <taxon>Pseudomonadota</taxon>
        <taxon>Gammaproteobacteria</taxon>
        <taxon>Alteromonadales</taxon>
        <taxon>Idiomarinaceae</taxon>
        <taxon>Idiomarina</taxon>
    </lineage>
</organism>
<sequence length="162" mass="17905">MPISLYTKTASSSVPSVSTKPPNTTTNSKPESDKTSSNASFYVDLSPFVKELTSASEKGESSLLSKKEKIDESSLPTGLKDLLKRIAEYREKIKEKQQELQDVMNDSALSDEERKTRIDALQKEISSYNTALSQAMLQLSETVDQMDLDDKAVAEVMSLVMS</sequence>
<gene>
    <name evidence="3" type="ORF">NJR55_08285</name>
</gene>
<dbReference type="AlphaFoldDB" id="A0A9X2G3E4"/>
<feature type="coiled-coil region" evidence="1">
    <location>
        <begin position="79"/>
        <end position="138"/>
    </location>
</feature>
<dbReference type="RefSeq" id="WP_253619511.1">
    <property type="nucleotide sequence ID" value="NZ_JAMZDE010000007.1"/>
</dbReference>
<dbReference type="EMBL" id="JAMZDE010000007">
    <property type="protein sequence ID" value="MCP1339593.1"/>
    <property type="molecule type" value="Genomic_DNA"/>
</dbReference>
<dbReference type="SUPFAM" id="SSF58100">
    <property type="entry name" value="Bacterial hemolysins"/>
    <property type="match status" value="1"/>
</dbReference>